<comment type="caution">
    <text evidence="1">The sequence shown here is derived from an EMBL/GenBank/DDBJ whole genome shotgun (WGS) entry which is preliminary data.</text>
</comment>
<dbReference type="EMBL" id="LSSL01002048">
    <property type="protein sequence ID" value="OLY81959.1"/>
    <property type="molecule type" value="Genomic_DNA"/>
</dbReference>
<accession>A0A1R0GYJ9</accession>
<reference evidence="1 2" key="1">
    <citation type="journal article" date="2016" name="Mol. Biol. Evol.">
        <title>Genome-Wide Survey of Gut Fungi (Harpellales) Reveals the First Horizontally Transferred Ubiquitin Gene from a Mosquito Host.</title>
        <authorList>
            <person name="Wang Y."/>
            <person name="White M.M."/>
            <person name="Kvist S."/>
            <person name="Moncalvo J.M."/>
        </authorList>
    </citation>
    <scope>NUCLEOTIDE SEQUENCE [LARGE SCALE GENOMIC DNA]</scope>
    <source>
        <strain evidence="1 2">ALG-7-W6</strain>
    </source>
</reference>
<dbReference type="Proteomes" id="UP000187455">
    <property type="component" value="Unassembled WGS sequence"/>
</dbReference>
<proteinExistence type="predicted"/>
<dbReference type="AlphaFoldDB" id="A0A1R0GYJ9"/>
<sequence>MCMVMRNHELVDSASYPHRLPPEFDAWPIGQFGGVISYRISFIFFTETFFKLVPNPPVRSSHIFSTMGALKTLIFSSTRGKERSLDRRSKGEIPTIGLC</sequence>
<gene>
    <name evidence="1" type="ORF">AYI68_g3929</name>
</gene>
<keyword evidence="2" id="KW-1185">Reference proteome</keyword>
<evidence type="ECO:0000313" key="1">
    <source>
        <dbReference type="EMBL" id="OLY81959.1"/>
    </source>
</evidence>
<protein>
    <submittedName>
        <fullName evidence="1">Uncharacterized protein</fullName>
    </submittedName>
</protein>
<organism evidence="1 2">
    <name type="scientific">Smittium mucronatum</name>
    <dbReference type="NCBI Taxonomy" id="133383"/>
    <lineage>
        <taxon>Eukaryota</taxon>
        <taxon>Fungi</taxon>
        <taxon>Fungi incertae sedis</taxon>
        <taxon>Zoopagomycota</taxon>
        <taxon>Kickxellomycotina</taxon>
        <taxon>Harpellomycetes</taxon>
        <taxon>Harpellales</taxon>
        <taxon>Legeriomycetaceae</taxon>
        <taxon>Smittium</taxon>
    </lineage>
</organism>
<evidence type="ECO:0000313" key="2">
    <source>
        <dbReference type="Proteomes" id="UP000187455"/>
    </source>
</evidence>
<name>A0A1R0GYJ9_9FUNG</name>